<evidence type="ECO:0000256" key="2">
    <source>
        <dbReference type="ARBA" id="ARBA00008520"/>
    </source>
</evidence>
<evidence type="ECO:0000256" key="3">
    <source>
        <dbReference type="ARBA" id="ARBA00011557"/>
    </source>
</evidence>
<dbReference type="Gene3D" id="3.40.190.10">
    <property type="entry name" value="Periplasmic binding protein-like II"/>
    <property type="match status" value="2"/>
</dbReference>
<evidence type="ECO:0000256" key="4">
    <source>
        <dbReference type="ARBA" id="ARBA00017470"/>
    </source>
</evidence>
<keyword evidence="7" id="KW-0574">Periplasm</keyword>
<comment type="similarity">
    <text evidence="2">Belongs to the bacterial solute-binding protein 1 family.</text>
</comment>
<dbReference type="AlphaFoldDB" id="A0A1L5PAR7"/>
<reference evidence="10 11" key="1">
    <citation type="submission" date="2016-09" db="EMBL/GenBank/DDBJ databases">
        <title>The complete genome sequences of Rhizobium gallicum, symbiovars gallicum and phaseoli, symbionts associated to common bean (Phaseolus vulgaris).</title>
        <authorList>
            <person name="Bustos P."/>
            <person name="Santamaria R.I."/>
            <person name="Perez-Carrascal O.M."/>
            <person name="Juarez S."/>
            <person name="Lozano L."/>
            <person name="Martinez-Flores I."/>
            <person name="Martinez-Romero E."/>
            <person name="Cevallos M."/>
            <person name="Romero D."/>
            <person name="Davila G."/>
            <person name="Gonzalez V."/>
        </authorList>
    </citation>
    <scope>NUCLEOTIDE SEQUENCE [LARGE SCALE GENOMIC DNA]</scope>
    <source>
        <strain evidence="10 11">8C-3</strain>
        <plasmid evidence="11">Plasmid prsp8c3a</plasmid>
    </source>
</reference>
<dbReference type="SUPFAM" id="SSF53850">
    <property type="entry name" value="Periplasmic binding protein-like II"/>
    <property type="match status" value="1"/>
</dbReference>
<dbReference type="Proteomes" id="UP000185109">
    <property type="component" value="Plasmid pRsp8C3a"/>
</dbReference>
<dbReference type="Pfam" id="PF13416">
    <property type="entry name" value="SBP_bac_8"/>
    <property type="match status" value="1"/>
</dbReference>
<evidence type="ECO:0000256" key="1">
    <source>
        <dbReference type="ARBA" id="ARBA00004418"/>
    </source>
</evidence>
<dbReference type="PANTHER" id="PTHR43649:SF31">
    <property type="entry name" value="SN-GLYCEROL-3-PHOSPHATE-BINDING PERIPLASMIC PROTEIN UGPB"/>
    <property type="match status" value="1"/>
</dbReference>
<dbReference type="EMBL" id="CP017242">
    <property type="protein sequence ID" value="APO77202.1"/>
    <property type="molecule type" value="Genomic_DNA"/>
</dbReference>
<comment type="subunit">
    <text evidence="3">The complex is composed of two ATP-binding proteins (UgpC), two transmembrane proteins (UgpA and UgpE) and a solute-binding protein (UgpB).</text>
</comment>
<proteinExistence type="inferred from homology"/>
<evidence type="ECO:0000256" key="5">
    <source>
        <dbReference type="ARBA" id="ARBA00022448"/>
    </source>
</evidence>
<evidence type="ECO:0000313" key="11">
    <source>
        <dbReference type="Proteomes" id="UP000185109"/>
    </source>
</evidence>
<dbReference type="PANTHER" id="PTHR43649">
    <property type="entry name" value="ARABINOSE-BINDING PROTEIN-RELATED"/>
    <property type="match status" value="1"/>
</dbReference>
<feature type="signal peptide" evidence="9">
    <location>
        <begin position="1"/>
        <end position="21"/>
    </location>
</feature>
<gene>
    <name evidence="10" type="primary">ugpB-1</name>
    <name evidence="10" type="ORF">AM571_PA00321</name>
</gene>
<dbReference type="InterPro" id="IPR050490">
    <property type="entry name" value="Bact_solute-bd_prot1"/>
</dbReference>
<sequence length="433" mass="47755">MPFRASISMLALLVSPCAASAADIEFWYGNIGTAEKAIVAACGAFNAAQQAHSVTCVGQGGYEPTMQKAIAAYRSGKHPVLIQFFDAGTLDLMLSDAVVPVEQAMPEVNWKDYLAGARSFYATSKGELYSQPYNGTTLVFYGNAELLAKARIDKLPETYEELAAVARKLKDAGVECPITTDGHPWRVLEQVAARHSVPIASRHNGYDGLDAEYTFNRGLIAEHLENLLRWRQEGLVKLDQDTRTGKYTAAFNSGECALMEASSGLYVDAFKALGDKVMVAQAPMYEGHKRYNTLIGGASIWLMKGHDEDRIEAARAFLDFIRRDDQQIEFTRATGNLPVTRSALELLQSSDKTRETEFATVDAGVRSLSAESTDDSRGIRLGFYMQFREIFQEETQKAFAGDQSMSQALDLAVARGNELLRRFEKTYSNVTLP</sequence>
<dbReference type="InterPro" id="IPR006059">
    <property type="entry name" value="SBP"/>
</dbReference>
<dbReference type="GO" id="GO:0042597">
    <property type="term" value="C:periplasmic space"/>
    <property type="evidence" value="ECO:0007669"/>
    <property type="project" value="UniProtKB-SubCell"/>
</dbReference>
<evidence type="ECO:0000256" key="7">
    <source>
        <dbReference type="ARBA" id="ARBA00022764"/>
    </source>
</evidence>
<comment type="subcellular location">
    <subcellularLocation>
        <location evidence="1">Periplasm</location>
    </subcellularLocation>
</comment>
<evidence type="ECO:0000256" key="8">
    <source>
        <dbReference type="ARBA" id="ARBA00034473"/>
    </source>
</evidence>
<accession>A0A1L5PAR7</accession>
<comment type="function">
    <text evidence="8">Part of the ABC transporter complex UgpBAEC involved in sn-glycerol-3-phosphate (G3P) import. Binds G3P.</text>
</comment>
<keyword evidence="10" id="KW-0614">Plasmid</keyword>
<protein>
    <recommendedName>
        <fullName evidence="4">sn-glycerol-3-phosphate-binding periplasmic protein UgpB</fullName>
    </recommendedName>
</protein>
<feature type="chain" id="PRO_5011978603" description="sn-glycerol-3-phosphate-binding periplasmic protein UgpB" evidence="9">
    <location>
        <begin position="22"/>
        <end position="433"/>
    </location>
</feature>
<dbReference type="RefSeq" id="WP_074063610.1">
    <property type="nucleotide sequence ID" value="NZ_CP017242.1"/>
</dbReference>
<evidence type="ECO:0000256" key="9">
    <source>
        <dbReference type="SAM" id="SignalP"/>
    </source>
</evidence>
<keyword evidence="6 9" id="KW-0732">Signal</keyword>
<evidence type="ECO:0000256" key="6">
    <source>
        <dbReference type="ARBA" id="ARBA00022729"/>
    </source>
</evidence>
<geneLocation type="plasmid" evidence="11">
    <name>prsp8c3a</name>
</geneLocation>
<keyword evidence="5" id="KW-0813">Transport</keyword>
<name>A0A1L5PAR7_RHIET</name>
<evidence type="ECO:0000313" key="10">
    <source>
        <dbReference type="EMBL" id="APO77202.1"/>
    </source>
</evidence>
<organism evidence="10 11">
    <name type="scientific">Rhizobium etli 8C-3</name>
    <dbReference type="NCBI Taxonomy" id="538025"/>
    <lineage>
        <taxon>Bacteria</taxon>
        <taxon>Pseudomonadati</taxon>
        <taxon>Pseudomonadota</taxon>
        <taxon>Alphaproteobacteria</taxon>
        <taxon>Hyphomicrobiales</taxon>
        <taxon>Rhizobiaceae</taxon>
        <taxon>Rhizobium/Agrobacterium group</taxon>
        <taxon>Rhizobium</taxon>
    </lineage>
</organism>